<name>A0A5N4D2V1_CAMDR</name>
<evidence type="ECO:0000313" key="4">
    <source>
        <dbReference type="Proteomes" id="UP000299084"/>
    </source>
</evidence>
<evidence type="ECO:0000313" key="3">
    <source>
        <dbReference type="EMBL" id="KAB1265443.1"/>
    </source>
</evidence>
<comment type="caution">
    <text evidence="3">The sequence shown here is derived from an EMBL/GenBank/DDBJ whole genome shotgun (WGS) entry which is preliminary data.</text>
</comment>
<sequence>MGTRVPASEQTSYAKEDPQVYCPEDTRGTEAVQATDYKSPEDNQSQNEPGYSSQEDTEQLMASYEGKAKSYQVPPFVWPIYLSHEFTEKRKPFNANDISLSNLIKHLGMGLWCLQWWYRKTQVDKKTPFFDLINCVPLRQIYGCPLGGIGGDTITQCWRGQFCHWQLNPGMCQHQTVIADQFTVSLHWKGQAIDQQVLSVGCSSVLHSWNWGICGYFAFYHILCPQVWNVYQLPGQNVTLTCHQITSIFPQDYQDSSLPVGVFVWDVENEGDEARDVSIMFSMWNELGGEDDAPGGLWNESFYLEHDGETVQLLHHPTLPNPYTMAVTVRLMADTMVTYITAFEPDSTGQQLHPILWEYGRFSYLEVQEYRRYNTYNVHFYASFVLMLWPKLELSLQYDMALATLSEDLTQQWYLMSGIMAPVKRRNIIPHDIGDPDDKPWLWVNVYVVHDTADRKNLNLNFVLQVYQDYCLMGDQSFLRDMWPVNLAMMESETKFDKDKDGLIDNGGYADQTYDGWVTTGPSAYCGGRLAATIIQEGLTWEGFQTAKGCYCTLLEHLGLAFQTPEAYCQQWMYHSLAYMQPLSIWAIHLALQQQQHKKASGPKAKQGTGLSVGPKLGPKETMANLSPE</sequence>
<dbReference type="PANTHER" id="PTHR12654:SF0">
    <property type="entry name" value="NON-LYSOSOMAL GLUCOSYLCERAMIDASE"/>
    <property type="match status" value="1"/>
</dbReference>
<dbReference type="InterPro" id="IPR052566">
    <property type="entry name" value="Non-lysos_glucosylceramidase"/>
</dbReference>
<feature type="compositionally biased region" description="Polar residues" evidence="1">
    <location>
        <begin position="42"/>
        <end position="54"/>
    </location>
</feature>
<organism evidence="3 4">
    <name type="scientific">Camelus dromedarius</name>
    <name type="common">Dromedary</name>
    <name type="synonym">Arabian camel</name>
    <dbReference type="NCBI Taxonomy" id="9838"/>
    <lineage>
        <taxon>Eukaryota</taxon>
        <taxon>Metazoa</taxon>
        <taxon>Chordata</taxon>
        <taxon>Craniata</taxon>
        <taxon>Vertebrata</taxon>
        <taxon>Euteleostomi</taxon>
        <taxon>Mammalia</taxon>
        <taxon>Eutheria</taxon>
        <taxon>Laurasiatheria</taxon>
        <taxon>Artiodactyla</taxon>
        <taxon>Tylopoda</taxon>
        <taxon>Camelidae</taxon>
        <taxon>Camelus</taxon>
    </lineage>
</organism>
<gene>
    <name evidence="3" type="ORF">Cadr_000019000</name>
</gene>
<dbReference type="GO" id="GO:0008422">
    <property type="term" value="F:beta-glucosidase activity"/>
    <property type="evidence" value="ECO:0007669"/>
    <property type="project" value="TreeGrafter"/>
</dbReference>
<feature type="compositionally biased region" description="Basic and acidic residues" evidence="1">
    <location>
        <begin position="14"/>
        <end position="28"/>
    </location>
</feature>
<feature type="domain" description="Glycosyl-hydrolase family 116 catalytic region" evidence="2">
    <location>
        <begin position="530"/>
        <end position="588"/>
    </location>
</feature>
<dbReference type="Pfam" id="PF04685">
    <property type="entry name" value="DUF608"/>
    <property type="match status" value="2"/>
</dbReference>
<feature type="region of interest" description="Disordered" evidence="1">
    <location>
        <begin position="1"/>
        <end position="58"/>
    </location>
</feature>
<evidence type="ECO:0000259" key="2">
    <source>
        <dbReference type="Pfam" id="PF04685"/>
    </source>
</evidence>
<dbReference type="Proteomes" id="UP000299084">
    <property type="component" value="Unassembled WGS sequence"/>
</dbReference>
<dbReference type="EMBL" id="JWIN03000016">
    <property type="protein sequence ID" value="KAB1265443.1"/>
    <property type="molecule type" value="Genomic_DNA"/>
</dbReference>
<dbReference type="InterPro" id="IPR006775">
    <property type="entry name" value="GH116_catalytic"/>
</dbReference>
<proteinExistence type="predicted"/>
<dbReference type="PANTHER" id="PTHR12654">
    <property type="entry name" value="BILE ACID BETA-GLUCOSIDASE-RELATED"/>
    <property type="match status" value="1"/>
</dbReference>
<feature type="region of interest" description="Disordered" evidence="1">
    <location>
        <begin position="598"/>
        <end position="629"/>
    </location>
</feature>
<feature type="domain" description="Glycosyl-hydrolase family 116 catalytic region" evidence="2">
    <location>
        <begin position="360"/>
        <end position="528"/>
    </location>
</feature>
<protein>
    <submittedName>
        <fullName evidence="3">Non-lysosomal glucosylceramidase</fullName>
    </submittedName>
</protein>
<keyword evidence="4" id="KW-1185">Reference proteome</keyword>
<evidence type="ECO:0000256" key="1">
    <source>
        <dbReference type="SAM" id="MobiDB-lite"/>
    </source>
</evidence>
<accession>A0A5N4D2V1</accession>
<dbReference type="AlphaFoldDB" id="A0A5N4D2V1"/>
<reference evidence="3 4" key="1">
    <citation type="journal article" date="2019" name="Mol. Ecol. Resour.">
        <title>Improving Illumina assemblies with Hi-C and long reads: an example with the North African dromedary.</title>
        <authorList>
            <person name="Elbers J.P."/>
            <person name="Rogers M.F."/>
            <person name="Perelman P.L."/>
            <person name="Proskuryakova A.A."/>
            <person name="Serdyukova N.A."/>
            <person name="Johnson W.E."/>
            <person name="Horin P."/>
            <person name="Corander J."/>
            <person name="Murphy D."/>
            <person name="Burger P.A."/>
        </authorList>
    </citation>
    <scope>NUCLEOTIDE SEQUENCE [LARGE SCALE GENOMIC DNA]</scope>
    <source>
        <strain evidence="3">Drom800</strain>
        <tissue evidence="3">Blood</tissue>
    </source>
</reference>
<dbReference type="GO" id="GO:0007417">
    <property type="term" value="P:central nervous system development"/>
    <property type="evidence" value="ECO:0007669"/>
    <property type="project" value="TreeGrafter"/>
</dbReference>